<evidence type="ECO:0000256" key="1">
    <source>
        <dbReference type="SAM" id="MobiDB-lite"/>
    </source>
</evidence>
<gene>
    <name evidence="2" type="ORF">llap_16145</name>
</gene>
<keyword evidence="3" id="KW-1185">Reference proteome</keyword>
<name>A0A2I0TID0_LIMLA</name>
<dbReference type="Proteomes" id="UP000233556">
    <property type="component" value="Unassembled WGS sequence"/>
</dbReference>
<proteinExistence type="predicted"/>
<protein>
    <submittedName>
        <fullName evidence="2">Uncharacterized protein</fullName>
    </submittedName>
</protein>
<organism evidence="2 3">
    <name type="scientific">Limosa lapponica baueri</name>
    <dbReference type="NCBI Taxonomy" id="1758121"/>
    <lineage>
        <taxon>Eukaryota</taxon>
        <taxon>Metazoa</taxon>
        <taxon>Chordata</taxon>
        <taxon>Craniata</taxon>
        <taxon>Vertebrata</taxon>
        <taxon>Euteleostomi</taxon>
        <taxon>Archelosauria</taxon>
        <taxon>Archosauria</taxon>
        <taxon>Dinosauria</taxon>
        <taxon>Saurischia</taxon>
        <taxon>Theropoda</taxon>
        <taxon>Coelurosauria</taxon>
        <taxon>Aves</taxon>
        <taxon>Neognathae</taxon>
        <taxon>Neoaves</taxon>
        <taxon>Charadriiformes</taxon>
        <taxon>Scolopacidae</taxon>
        <taxon>Limosa</taxon>
    </lineage>
</organism>
<evidence type="ECO:0000313" key="2">
    <source>
        <dbReference type="EMBL" id="PKU33551.1"/>
    </source>
</evidence>
<feature type="region of interest" description="Disordered" evidence="1">
    <location>
        <begin position="26"/>
        <end position="47"/>
    </location>
</feature>
<dbReference type="EMBL" id="KZ509987">
    <property type="protein sequence ID" value="PKU33551.1"/>
    <property type="molecule type" value="Genomic_DNA"/>
</dbReference>
<dbReference type="AlphaFoldDB" id="A0A2I0TID0"/>
<evidence type="ECO:0000313" key="3">
    <source>
        <dbReference type="Proteomes" id="UP000233556"/>
    </source>
</evidence>
<accession>A0A2I0TID0</accession>
<reference evidence="3" key="2">
    <citation type="submission" date="2017-12" db="EMBL/GenBank/DDBJ databases">
        <title>Genome sequence of the Bar-tailed Godwit (Limosa lapponica baueri).</title>
        <authorList>
            <person name="Lima N.C.B."/>
            <person name="Parody-Merino A.M."/>
            <person name="Battley P.F."/>
            <person name="Fidler A.E."/>
            <person name="Prosdocimi F."/>
        </authorList>
    </citation>
    <scope>NUCLEOTIDE SEQUENCE [LARGE SCALE GENOMIC DNA]</scope>
</reference>
<reference evidence="3" key="1">
    <citation type="submission" date="2017-11" db="EMBL/GenBank/DDBJ databases">
        <authorList>
            <person name="Lima N.C."/>
            <person name="Parody-Merino A.M."/>
            <person name="Battley P.F."/>
            <person name="Fidler A.E."/>
            <person name="Prosdocimi F."/>
        </authorList>
    </citation>
    <scope>NUCLEOTIDE SEQUENCE [LARGE SCALE GENOMIC DNA]</scope>
</reference>
<sequence>MVKTMVRQAAPLQPMEIKSEVEIHLQPTEDPARDQVDVSKGGCDPEESPCWSRLLAGPVTLWREEMMLEQVWDQNLLPCVGPVLEPSIPEGLKPVETSQAGAVCEELQPLGRALIGEVCGGLILFKCLLI</sequence>